<proteinExistence type="predicted"/>
<evidence type="ECO:0000313" key="3">
    <source>
        <dbReference type="Proteomes" id="UP001482620"/>
    </source>
</evidence>
<protein>
    <submittedName>
        <fullName evidence="2">Uncharacterized protein</fullName>
    </submittedName>
</protein>
<reference evidence="2 3" key="1">
    <citation type="submission" date="2021-06" db="EMBL/GenBank/DDBJ databases">
        <authorList>
            <person name="Palmer J.M."/>
        </authorList>
    </citation>
    <scope>NUCLEOTIDE SEQUENCE [LARGE SCALE GENOMIC DNA]</scope>
    <source>
        <strain evidence="3">if_2019</strain>
        <tissue evidence="2">Muscle</tissue>
    </source>
</reference>
<comment type="caution">
    <text evidence="2">The sequence shown here is derived from an EMBL/GenBank/DDBJ whole genome shotgun (WGS) entry which is preliminary data.</text>
</comment>
<sequence length="161" mass="17523">MKHRSHNRSPGPTPRWDKLTRQEVPGQRVSGPPAGYPGRAGQPLQAKHNSPAAPVLAQDMLHRPTHSTANLSPSPGREPEGSIGRRPPHHAKDRAPTTKPWRCPRMPATHPPTQYTPLYPAAPSRLASPSTKVKPHLNQHCTPSPEPSTPPANRPGTKARD</sequence>
<evidence type="ECO:0000256" key="1">
    <source>
        <dbReference type="SAM" id="MobiDB-lite"/>
    </source>
</evidence>
<keyword evidence="3" id="KW-1185">Reference proteome</keyword>
<feature type="region of interest" description="Disordered" evidence="1">
    <location>
        <begin position="1"/>
        <end position="161"/>
    </location>
</feature>
<feature type="compositionally biased region" description="Pro residues" evidence="1">
    <location>
        <begin position="144"/>
        <end position="153"/>
    </location>
</feature>
<organism evidence="2 3">
    <name type="scientific">Ilyodon furcidens</name>
    <name type="common">goldbreast splitfin</name>
    <dbReference type="NCBI Taxonomy" id="33524"/>
    <lineage>
        <taxon>Eukaryota</taxon>
        <taxon>Metazoa</taxon>
        <taxon>Chordata</taxon>
        <taxon>Craniata</taxon>
        <taxon>Vertebrata</taxon>
        <taxon>Euteleostomi</taxon>
        <taxon>Actinopterygii</taxon>
        <taxon>Neopterygii</taxon>
        <taxon>Teleostei</taxon>
        <taxon>Neoteleostei</taxon>
        <taxon>Acanthomorphata</taxon>
        <taxon>Ovalentaria</taxon>
        <taxon>Atherinomorphae</taxon>
        <taxon>Cyprinodontiformes</taxon>
        <taxon>Goodeidae</taxon>
        <taxon>Ilyodon</taxon>
    </lineage>
</organism>
<name>A0ABV0U7R2_9TELE</name>
<gene>
    <name evidence="2" type="ORF">ILYODFUR_023260</name>
</gene>
<dbReference type="Proteomes" id="UP001482620">
    <property type="component" value="Unassembled WGS sequence"/>
</dbReference>
<dbReference type="EMBL" id="JAHRIQ010060571">
    <property type="protein sequence ID" value="MEQ2241233.1"/>
    <property type="molecule type" value="Genomic_DNA"/>
</dbReference>
<accession>A0ABV0U7R2</accession>
<evidence type="ECO:0000313" key="2">
    <source>
        <dbReference type="EMBL" id="MEQ2241233.1"/>
    </source>
</evidence>